<evidence type="ECO:0000313" key="4">
    <source>
        <dbReference type="Proteomes" id="UP000297549"/>
    </source>
</evidence>
<accession>A0A4Z0Q4D7</accession>
<evidence type="ECO:0000256" key="1">
    <source>
        <dbReference type="SAM" id="MobiDB-lite"/>
    </source>
</evidence>
<keyword evidence="2" id="KW-1133">Transmembrane helix</keyword>
<name>A0A4Z0Q4D7_9BACT</name>
<comment type="caution">
    <text evidence="3">The sequence shown here is derived from an EMBL/GenBank/DDBJ whole genome shotgun (WGS) entry which is preliminary data.</text>
</comment>
<organism evidence="3 4">
    <name type="scientific">Hymenobacter aquaticus</name>
    <dbReference type="NCBI Taxonomy" id="1867101"/>
    <lineage>
        <taxon>Bacteria</taxon>
        <taxon>Pseudomonadati</taxon>
        <taxon>Bacteroidota</taxon>
        <taxon>Cytophagia</taxon>
        <taxon>Cytophagales</taxon>
        <taxon>Hymenobacteraceae</taxon>
        <taxon>Hymenobacter</taxon>
    </lineage>
</organism>
<dbReference type="AlphaFoldDB" id="A0A4Z0Q4D7"/>
<keyword evidence="2" id="KW-0472">Membrane</keyword>
<keyword evidence="4" id="KW-1185">Reference proteome</keyword>
<feature type="transmembrane region" description="Helical" evidence="2">
    <location>
        <begin position="117"/>
        <end position="141"/>
    </location>
</feature>
<protein>
    <submittedName>
        <fullName evidence="3">Uncharacterized protein</fullName>
    </submittedName>
</protein>
<proteinExistence type="predicted"/>
<evidence type="ECO:0000256" key="2">
    <source>
        <dbReference type="SAM" id="Phobius"/>
    </source>
</evidence>
<dbReference type="OrthoDB" id="9941924at2"/>
<feature type="region of interest" description="Disordered" evidence="1">
    <location>
        <begin position="146"/>
        <end position="168"/>
    </location>
</feature>
<dbReference type="EMBL" id="SRLC01000001">
    <property type="protein sequence ID" value="TGE24349.1"/>
    <property type="molecule type" value="Genomic_DNA"/>
</dbReference>
<keyword evidence="2" id="KW-0812">Transmembrane</keyword>
<feature type="compositionally biased region" description="Low complexity" evidence="1">
    <location>
        <begin position="158"/>
        <end position="168"/>
    </location>
</feature>
<evidence type="ECO:0000313" key="3">
    <source>
        <dbReference type="EMBL" id="TGE24349.1"/>
    </source>
</evidence>
<reference evidence="3 4" key="1">
    <citation type="submission" date="2019-04" db="EMBL/GenBank/DDBJ databases">
        <authorList>
            <person name="Feng G."/>
            <person name="Zhang J."/>
            <person name="Zhu H."/>
        </authorList>
    </citation>
    <scope>NUCLEOTIDE SEQUENCE [LARGE SCALE GENOMIC DNA]</scope>
    <source>
        <strain evidence="3 4">JCM 31653</strain>
    </source>
</reference>
<dbReference type="Proteomes" id="UP000297549">
    <property type="component" value="Unassembled WGS sequence"/>
</dbReference>
<dbReference type="RefSeq" id="WP_135461844.1">
    <property type="nucleotide sequence ID" value="NZ_SRLC01000001.1"/>
</dbReference>
<sequence length="168" mass="19097">MAKITEFDLAQYEWLKKEIEAEVGETRQLERNALLGSGATWLWLLTDSDNKLPQLAWWLPVGLIVLSAMRCAALYARIHPKATYMRYLEKTSQQQGGLLGWDRCLERQLQKGRMATLHLRLSGTVAIVFWLALLGFALWIASMSPGKSKPKPNKRVVTTTTTTTTTYR</sequence>
<gene>
    <name evidence="3" type="ORF">E5K00_03800</name>
</gene>
<feature type="transmembrane region" description="Helical" evidence="2">
    <location>
        <begin position="55"/>
        <end position="76"/>
    </location>
</feature>